<keyword evidence="9 14" id="KW-0238">DNA-binding</keyword>
<dbReference type="InterPro" id="IPR011879">
    <property type="entry name" value="Sig_transdc_resp-reg_PhoB"/>
</dbReference>
<dbReference type="InterPro" id="IPR016032">
    <property type="entry name" value="Sig_transdc_resp-reg_C-effctor"/>
</dbReference>
<evidence type="ECO:0000256" key="9">
    <source>
        <dbReference type="ARBA" id="ARBA00023125"/>
    </source>
</evidence>
<dbReference type="eggNOG" id="COG0745">
    <property type="taxonomic scope" value="Bacteria"/>
</dbReference>
<name>F2IY85_POLGS</name>
<evidence type="ECO:0000256" key="10">
    <source>
        <dbReference type="ARBA" id="ARBA00023159"/>
    </source>
</evidence>
<proteinExistence type="predicted"/>
<evidence type="ECO:0000256" key="12">
    <source>
        <dbReference type="ARBA" id="ARBA00024735"/>
    </source>
</evidence>
<dbReference type="STRING" id="991905.SL003B_3275"/>
<dbReference type="GO" id="GO:0032993">
    <property type="term" value="C:protein-DNA complex"/>
    <property type="evidence" value="ECO:0007669"/>
    <property type="project" value="TreeGrafter"/>
</dbReference>
<evidence type="ECO:0000256" key="14">
    <source>
        <dbReference type="PROSITE-ProRule" id="PRU01091"/>
    </source>
</evidence>
<dbReference type="SUPFAM" id="SSF52172">
    <property type="entry name" value="CheY-like"/>
    <property type="match status" value="1"/>
</dbReference>
<dbReference type="OrthoDB" id="9802426at2"/>
<keyword evidence="11" id="KW-0804">Transcription</keyword>
<dbReference type="Pfam" id="PF00072">
    <property type="entry name" value="Response_reg"/>
    <property type="match status" value="1"/>
</dbReference>
<evidence type="ECO:0000256" key="7">
    <source>
        <dbReference type="ARBA" id="ARBA00023012"/>
    </source>
</evidence>
<keyword evidence="18" id="KW-1185">Reference proteome</keyword>
<reference evidence="17 18" key="1">
    <citation type="journal article" date="2011" name="J. Bacteriol.">
        <title>Complete genome sequence of Polymorphum gilvum SL003B-26A1T, a crude oil-degrading bacterium from oil-polluted saline soil.</title>
        <authorList>
            <person name="Li S.G."/>
            <person name="Tang Y.Q."/>
            <person name="Nie Y."/>
            <person name="Cai M."/>
            <person name="Wu X.L."/>
        </authorList>
    </citation>
    <scope>NUCLEOTIDE SEQUENCE [LARGE SCALE GENOMIC DNA]</scope>
    <source>
        <strain evidence="18">LMG 25793 / CGMCC 1.9160 / SL003B-26A1</strain>
    </source>
</reference>
<dbReference type="Proteomes" id="UP000008130">
    <property type="component" value="Chromosome"/>
</dbReference>
<keyword evidence="7" id="KW-0902">Two-component regulatory system</keyword>
<dbReference type="PANTHER" id="PTHR48111:SF40">
    <property type="entry name" value="PHOSPHATE REGULON TRANSCRIPTIONAL REGULATORY PROTEIN PHOB"/>
    <property type="match status" value="1"/>
</dbReference>
<dbReference type="Gene3D" id="1.10.10.10">
    <property type="entry name" value="Winged helix-like DNA-binding domain superfamily/Winged helix DNA-binding domain"/>
    <property type="match status" value="1"/>
</dbReference>
<dbReference type="InterPro" id="IPR039420">
    <property type="entry name" value="WalR-like"/>
</dbReference>
<dbReference type="PROSITE" id="PS50110">
    <property type="entry name" value="RESPONSE_REGULATORY"/>
    <property type="match status" value="1"/>
</dbReference>
<dbReference type="EMBL" id="CP002568">
    <property type="protein sequence ID" value="ADZ71697.1"/>
    <property type="molecule type" value="Genomic_DNA"/>
</dbReference>
<dbReference type="Gene3D" id="3.40.50.2300">
    <property type="match status" value="1"/>
</dbReference>
<evidence type="ECO:0000256" key="4">
    <source>
        <dbReference type="ARBA" id="ARBA00022490"/>
    </source>
</evidence>
<dbReference type="InterPro" id="IPR001789">
    <property type="entry name" value="Sig_transdc_resp-reg_receiver"/>
</dbReference>
<dbReference type="PROSITE" id="PS51755">
    <property type="entry name" value="OMPR_PHOB"/>
    <property type="match status" value="1"/>
</dbReference>
<keyword evidence="4" id="KW-0963">Cytoplasm</keyword>
<keyword evidence="8" id="KW-0805">Transcription regulation</keyword>
<organism evidence="17 18">
    <name type="scientific">Polymorphum gilvum (strain LMG 25793 / CGMCC 1.9160 / SL003B-26A1)</name>
    <dbReference type="NCBI Taxonomy" id="991905"/>
    <lineage>
        <taxon>Bacteria</taxon>
        <taxon>Pseudomonadati</taxon>
        <taxon>Pseudomonadota</taxon>
        <taxon>Alphaproteobacteria</taxon>
        <taxon>Rhodobacterales</taxon>
        <taxon>Paracoccaceae</taxon>
        <taxon>Polymorphum</taxon>
    </lineage>
</organism>
<dbReference type="FunFam" id="3.40.50.2300:FF:000001">
    <property type="entry name" value="DNA-binding response regulator PhoB"/>
    <property type="match status" value="1"/>
</dbReference>
<dbReference type="SMART" id="SM00448">
    <property type="entry name" value="REC"/>
    <property type="match status" value="1"/>
</dbReference>
<feature type="domain" description="Response regulatory" evidence="15">
    <location>
        <begin position="3"/>
        <end position="119"/>
    </location>
</feature>
<dbReference type="PATRIC" id="fig|991905.3.peg.3369"/>
<dbReference type="SUPFAM" id="SSF46894">
    <property type="entry name" value="C-terminal effector domain of the bipartite response regulators"/>
    <property type="match status" value="1"/>
</dbReference>
<dbReference type="GO" id="GO:0005829">
    <property type="term" value="C:cytosol"/>
    <property type="evidence" value="ECO:0007669"/>
    <property type="project" value="TreeGrafter"/>
</dbReference>
<keyword evidence="5 13" id="KW-0597">Phosphoprotein</keyword>
<dbReference type="PANTHER" id="PTHR48111">
    <property type="entry name" value="REGULATOR OF RPOS"/>
    <property type="match status" value="1"/>
</dbReference>
<gene>
    <name evidence="17" type="ordered locus">SL003B_3275</name>
</gene>
<dbReference type="KEGG" id="pgv:SL003B_3275"/>
<dbReference type="AlphaFoldDB" id="F2IY85"/>
<accession>F2IY85</accession>
<dbReference type="GO" id="GO:0006355">
    <property type="term" value="P:regulation of DNA-templated transcription"/>
    <property type="evidence" value="ECO:0007669"/>
    <property type="project" value="InterPro"/>
</dbReference>
<evidence type="ECO:0000256" key="8">
    <source>
        <dbReference type="ARBA" id="ARBA00023015"/>
    </source>
</evidence>
<evidence type="ECO:0000259" key="16">
    <source>
        <dbReference type="PROSITE" id="PS51755"/>
    </source>
</evidence>
<feature type="domain" description="OmpR/PhoB-type" evidence="16">
    <location>
        <begin position="128"/>
        <end position="226"/>
    </location>
</feature>
<evidence type="ECO:0000256" key="3">
    <source>
        <dbReference type="ARBA" id="ARBA00022448"/>
    </source>
</evidence>
<evidence type="ECO:0000256" key="2">
    <source>
        <dbReference type="ARBA" id="ARBA00013332"/>
    </source>
</evidence>
<evidence type="ECO:0000256" key="6">
    <source>
        <dbReference type="ARBA" id="ARBA00022592"/>
    </source>
</evidence>
<feature type="DNA-binding region" description="OmpR/PhoB-type" evidence="14">
    <location>
        <begin position="128"/>
        <end position="226"/>
    </location>
</feature>
<keyword evidence="3" id="KW-0813">Transport</keyword>
<dbReference type="Pfam" id="PF00486">
    <property type="entry name" value="Trans_reg_C"/>
    <property type="match status" value="1"/>
</dbReference>
<evidence type="ECO:0000313" key="17">
    <source>
        <dbReference type="EMBL" id="ADZ71697.1"/>
    </source>
</evidence>
<feature type="modified residue" description="4-aspartylphosphate" evidence="13">
    <location>
        <position position="52"/>
    </location>
</feature>
<dbReference type="GO" id="GO:0000156">
    <property type="term" value="F:phosphorelay response regulator activity"/>
    <property type="evidence" value="ECO:0007669"/>
    <property type="project" value="InterPro"/>
</dbReference>
<dbReference type="CDD" id="cd00383">
    <property type="entry name" value="trans_reg_C"/>
    <property type="match status" value="1"/>
</dbReference>
<dbReference type="InterPro" id="IPR001867">
    <property type="entry name" value="OmpR/PhoB-type_DNA-bd"/>
</dbReference>
<dbReference type="HOGENOM" id="CLU_000445_30_4_5"/>
<evidence type="ECO:0000256" key="5">
    <source>
        <dbReference type="ARBA" id="ARBA00022553"/>
    </source>
</evidence>
<protein>
    <recommendedName>
        <fullName evidence="2">Phosphate regulon transcriptional regulatory protein PhoB</fullName>
    </recommendedName>
</protein>
<dbReference type="NCBIfam" id="TIGR02154">
    <property type="entry name" value="PhoB"/>
    <property type="match status" value="1"/>
</dbReference>
<evidence type="ECO:0000256" key="13">
    <source>
        <dbReference type="PROSITE-ProRule" id="PRU00169"/>
    </source>
</evidence>
<dbReference type="InterPro" id="IPR036388">
    <property type="entry name" value="WH-like_DNA-bd_sf"/>
</dbReference>
<evidence type="ECO:0000256" key="1">
    <source>
        <dbReference type="ARBA" id="ARBA00004496"/>
    </source>
</evidence>
<evidence type="ECO:0000256" key="11">
    <source>
        <dbReference type="ARBA" id="ARBA00023163"/>
    </source>
</evidence>
<dbReference type="RefSeq" id="WP_013654006.1">
    <property type="nucleotide sequence ID" value="NC_015259.1"/>
</dbReference>
<dbReference type="GO" id="GO:0006817">
    <property type="term" value="P:phosphate ion transport"/>
    <property type="evidence" value="ECO:0007669"/>
    <property type="project" value="UniProtKB-KW"/>
</dbReference>
<evidence type="ECO:0000313" key="18">
    <source>
        <dbReference type="Proteomes" id="UP000008130"/>
    </source>
</evidence>
<keyword evidence="10" id="KW-0010">Activator</keyword>
<comment type="subcellular location">
    <subcellularLocation>
        <location evidence="1">Cytoplasm</location>
    </subcellularLocation>
</comment>
<comment type="function">
    <text evidence="12">This protein is a positive regulator for the phosphate regulon. Transcription of this operon is positively regulated by PhoB and PhoR when phosphate is limited.</text>
</comment>
<keyword evidence="6" id="KW-0592">Phosphate transport</keyword>
<dbReference type="FunFam" id="1.10.10.10:FF:000011">
    <property type="entry name" value="Phosphate regulon transcriptional regulator PhoB"/>
    <property type="match status" value="1"/>
</dbReference>
<dbReference type="Gene3D" id="6.10.250.690">
    <property type="match status" value="1"/>
</dbReference>
<sequence>MPKVLIVEDEEPLSLLLRYNLEAEGYAVEACERGDEAEIRLRESQPDLLLLDWMLPGLSGIELCRRLRARAETERLPVIMLTARGEEAERIRGLATGADDYVVKPFSVPELMARVRAILRRARPEVVSTMLRSGDIELDRETHRVRRGGKEIHLGPTEFRLLEFLMTSPGRVFSREQLLDGVWGHDVYVDERTVDVHVGRLRKAINRGKVKDPIRTVRGAGYAFNDQFAAA</sequence>
<evidence type="ECO:0000259" key="15">
    <source>
        <dbReference type="PROSITE" id="PS50110"/>
    </source>
</evidence>
<dbReference type="InterPro" id="IPR011006">
    <property type="entry name" value="CheY-like_superfamily"/>
</dbReference>
<dbReference type="GO" id="GO:0000976">
    <property type="term" value="F:transcription cis-regulatory region binding"/>
    <property type="evidence" value="ECO:0007669"/>
    <property type="project" value="TreeGrafter"/>
</dbReference>
<dbReference type="SMART" id="SM00862">
    <property type="entry name" value="Trans_reg_C"/>
    <property type="match status" value="1"/>
</dbReference>